<reference evidence="2 3" key="1">
    <citation type="submission" date="2020-08" db="EMBL/GenBank/DDBJ databases">
        <title>Sequencing the genomes of 1000 actinobacteria strains.</title>
        <authorList>
            <person name="Klenk H.-P."/>
        </authorList>
    </citation>
    <scope>NUCLEOTIDE SEQUENCE [LARGE SCALE GENOMIC DNA]</scope>
    <source>
        <strain evidence="2 3">DSM 43023</strain>
    </source>
</reference>
<dbReference type="SFLD" id="SFLDG01129">
    <property type="entry name" value="C1.5:_HAD__Beta-PGM__Phosphata"/>
    <property type="match status" value="1"/>
</dbReference>
<dbReference type="InterPro" id="IPR036412">
    <property type="entry name" value="HAD-like_sf"/>
</dbReference>
<dbReference type="InterPro" id="IPR006439">
    <property type="entry name" value="HAD-SF_hydro_IA"/>
</dbReference>
<accession>A0A7W7W6S9</accession>
<evidence type="ECO:0000313" key="3">
    <source>
        <dbReference type="Proteomes" id="UP000534286"/>
    </source>
</evidence>
<protein>
    <submittedName>
        <fullName evidence="2">HAD superfamily hydrolase (TIGR01549 family)</fullName>
    </submittedName>
</protein>
<gene>
    <name evidence="2" type="ORF">FHR32_000453</name>
</gene>
<dbReference type="EMBL" id="JACHJU010000001">
    <property type="protein sequence ID" value="MBB4936148.1"/>
    <property type="molecule type" value="Genomic_DNA"/>
</dbReference>
<proteinExistence type="predicted"/>
<dbReference type="PRINTS" id="PR00413">
    <property type="entry name" value="HADHALOGNASE"/>
</dbReference>
<dbReference type="Pfam" id="PF00702">
    <property type="entry name" value="Hydrolase"/>
    <property type="match status" value="1"/>
</dbReference>
<evidence type="ECO:0000313" key="2">
    <source>
        <dbReference type="EMBL" id="MBB4936148.1"/>
    </source>
</evidence>
<evidence type="ECO:0000256" key="1">
    <source>
        <dbReference type="ARBA" id="ARBA00022801"/>
    </source>
</evidence>
<keyword evidence="3" id="KW-1185">Reference proteome</keyword>
<dbReference type="InterPro" id="IPR023214">
    <property type="entry name" value="HAD_sf"/>
</dbReference>
<dbReference type="PANTHER" id="PTHR43316">
    <property type="entry name" value="HYDROLASE, HALOACID DELAHOGENASE-RELATED"/>
    <property type="match status" value="1"/>
</dbReference>
<dbReference type="SFLD" id="SFLDS00003">
    <property type="entry name" value="Haloacid_Dehalogenase"/>
    <property type="match status" value="1"/>
</dbReference>
<dbReference type="AlphaFoldDB" id="A0A7W7W6S9"/>
<dbReference type="Gene3D" id="3.40.50.1000">
    <property type="entry name" value="HAD superfamily/HAD-like"/>
    <property type="match status" value="1"/>
</dbReference>
<dbReference type="Proteomes" id="UP000534286">
    <property type="component" value="Unassembled WGS sequence"/>
</dbReference>
<comment type="caution">
    <text evidence="2">The sequence shown here is derived from an EMBL/GenBank/DDBJ whole genome shotgun (WGS) entry which is preliminary data.</text>
</comment>
<dbReference type="NCBIfam" id="TIGR01549">
    <property type="entry name" value="HAD-SF-IA-v1"/>
    <property type="match status" value="1"/>
</dbReference>
<organism evidence="2 3">
    <name type="scientific">Streptosporangium album</name>
    <dbReference type="NCBI Taxonomy" id="47479"/>
    <lineage>
        <taxon>Bacteria</taxon>
        <taxon>Bacillati</taxon>
        <taxon>Actinomycetota</taxon>
        <taxon>Actinomycetes</taxon>
        <taxon>Streptosporangiales</taxon>
        <taxon>Streptosporangiaceae</taxon>
        <taxon>Streptosporangium</taxon>
    </lineage>
</organism>
<dbReference type="GO" id="GO:0016787">
    <property type="term" value="F:hydrolase activity"/>
    <property type="evidence" value="ECO:0007669"/>
    <property type="project" value="UniProtKB-KW"/>
</dbReference>
<sequence>MSRTEGEIVVRALVFDVGETLIDETRIWSRWADRLGVTRFTMLGVLGGMAALDRSFEEAFQIVRPGFDVEAEQEAWKRDDPDGLRVNFDADDLYPDVRPGLAALRGLGYELIIAGNQPPQAYGALAAMDLPVDAIHTSDGWGVSKPDPAFFAKVVAVSGREPGEILYVGDRLDNDVRPARAAGMRTALIRRGPWGHLHAARPEAADADHVVGDLHALVAGLTAKSSG</sequence>
<dbReference type="InterPro" id="IPR051540">
    <property type="entry name" value="S-2-haloacid_dehalogenase"/>
</dbReference>
<dbReference type="SUPFAM" id="SSF56784">
    <property type="entry name" value="HAD-like"/>
    <property type="match status" value="1"/>
</dbReference>
<keyword evidence="1 2" id="KW-0378">Hydrolase</keyword>
<name>A0A7W7W6S9_9ACTN</name>